<evidence type="ECO:0000256" key="1">
    <source>
        <dbReference type="PROSITE-ProRule" id="PRU00152"/>
    </source>
</evidence>
<evidence type="ECO:0000259" key="3">
    <source>
        <dbReference type="PROSITE" id="PS50095"/>
    </source>
</evidence>
<organism evidence="5 6">
    <name type="scientific">Didymodactylos carnosus</name>
    <dbReference type="NCBI Taxonomy" id="1234261"/>
    <lineage>
        <taxon>Eukaryota</taxon>
        <taxon>Metazoa</taxon>
        <taxon>Spiralia</taxon>
        <taxon>Gnathifera</taxon>
        <taxon>Rotifera</taxon>
        <taxon>Eurotatoria</taxon>
        <taxon>Bdelloidea</taxon>
        <taxon>Philodinida</taxon>
        <taxon>Philodinidae</taxon>
        <taxon>Didymodactylos</taxon>
    </lineage>
</organism>
<accession>A0A8S2IE39</accession>
<feature type="domain" description="PLAT" evidence="3">
    <location>
        <begin position="1294"/>
        <end position="1420"/>
    </location>
</feature>
<protein>
    <recommendedName>
        <fullName evidence="3">PLAT domain-containing protein</fullName>
    </recommendedName>
</protein>
<feature type="domain" description="PLAT" evidence="3">
    <location>
        <begin position="395"/>
        <end position="516"/>
    </location>
</feature>
<name>A0A8S2IE39_9BILA</name>
<feature type="domain" description="PLAT" evidence="3">
    <location>
        <begin position="1024"/>
        <end position="1146"/>
    </location>
</feature>
<feature type="domain" description="PLAT" evidence="3">
    <location>
        <begin position="728"/>
        <end position="849"/>
    </location>
</feature>
<dbReference type="Proteomes" id="UP000682733">
    <property type="component" value="Unassembled WGS sequence"/>
</dbReference>
<feature type="domain" description="PLAT" evidence="3">
    <location>
        <begin position="876"/>
        <end position="999"/>
    </location>
</feature>
<feature type="compositionally biased region" description="Basic and acidic residues" evidence="2">
    <location>
        <begin position="691"/>
        <end position="703"/>
    </location>
</feature>
<dbReference type="Gene3D" id="2.40.180.10">
    <property type="entry name" value="Catalase core domain"/>
    <property type="match status" value="3"/>
</dbReference>
<feature type="region of interest" description="Disordered" evidence="2">
    <location>
        <begin position="691"/>
        <end position="726"/>
    </location>
</feature>
<feature type="domain" description="PLAT" evidence="3">
    <location>
        <begin position="1474"/>
        <end position="1586"/>
    </location>
</feature>
<dbReference type="Gene3D" id="2.60.60.20">
    <property type="entry name" value="PLAT/LH2 domain"/>
    <property type="match status" value="7"/>
</dbReference>
<feature type="domain" description="PLAT" evidence="3">
    <location>
        <begin position="558"/>
        <end position="680"/>
    </location>
</feature>
<dbReference type="EMBL" id="CAJOBA010005342">
    <property type="protein sequence ID" value="CAF3740607.1"/>
    <property type="molecule type" value="Genomic_DNA"/>
</dbReference>
<dbReference type="PANTHER" id="PTHR45901:SF3">
    <property type="entry name" value="LIPOXYGENASE HOMOLOGY DOMAIN-CONTAINING PROTEIN 1"/>
    <property type="match status" value="1"/>
</dbReference>
<dbReference type="SMART" id="SM00308">
    <property type="entry name" value="LH2"/>
    <property type="match status" value="1"/>
</dbReference>
<dbReference type="Pfam" id="PF01477">
    <property type="entry name" value="PLAT"/>
    <property type="match status" value="7"/>
</dbReference>
<evidence type="ECO:0000313" key="5">
    <source>
        <dbReference type="EMBL" id="CAF3740607.1"/>
    </source>
</evidence>
<feature type="non-terminal residue" evidence="5">
    <location>
        <position position="1"/>
    </location>
</feature>
<feature type="domain" description="PLAT" evidence="3">
    <location>
        <begin position="239"/>
        <end position="358"/>
    </location>
</feature>
<feature type="compositionally biased region" description="Basic and acidic residues" evidence="2">
    <location>
        <begin position="712"/>
        <end position="721"/>
    </location>
</feature>
<dbReference type="InterPro" id="IPR001024">
    <property type="entry name" value="PLAT/LH2_dom"/>
</dbReference>
<dbReference type="InterPro" id="IPR036392">
    <property type="entry name" value="PLAT/LH2_dom_sf"/>
</dbReference>
<evidence type="ECO:0000256" key="2">
    <source>
        <dbReference type="SAM" id="MobiDB-lite"/>
    </source>
</evidence>
<dbReference type="PANTHER" id="PTHR45901">
    <property type="entry name" value="PROTEIN CBG12474"/>
    <property type="match status" value="1"/>
</dbReference>
<proteinExistence type="predicted"/>
<sequence length="1586" mass="183044">AGGTSALVSVRLHDGSNISDYVILNESLTHNSPFEAGHTEFIIDESCEENEYREHHMKDMYKTEYEVRTKTGTTDVDNDPSHTINVYVKLFDAKKHTEDMLLQNSKHHTQPFKQGKIDKFDVGSIQTMGDSIDKVELWHDKPDFNWFCDWIEIKNKRTGKVKCFGVNRLLSKHLPDGLSKVILTDHSHFPCDKTRHGLHDLTKNDAVEDQMHSQRQSSKLHTNILPISNASPDPKNFLKKYTVKTKTGSKTMSPTDVNVFLCIYDMNKKQSEIIQLYQTVTNKIPFQKDELDEFHVGSIHDLKDISAIDLWHNGKKNLGWYVEFIEIKDVETEKLYCFPVGKWLDLNPNDHSTSVHLTEYKSEPCVGKLHDPEVKQLRTSSLTDTFYSDEKPIQSKFQVRTKKGIKGLFDGAHTDANVYLKLYDGAIESESIKLEKLKNRKSKFEHNQTDIFDVESLTKLNHVDRVDIYHDGDQQDGLFVDSLEIKNKRTGELRCFSIRKHLDKHDAGQRTYASLTEYHRITCDNMKKQTAKDLVKTDVHKTARESLRRSAVMSELKTTYHLQTKTGKKGMLGLSHTGTNANVFVKVHDQNGKVSEPMKLINDHKHHNSFEKGNTDDFDIGSMSKLSGIKALELYHDGSDGWDCEFVEITENRTGDRYCFPVCHVLASDEAKHVILDEFVVNMQSCDEIANQKKDEAERESKLSKTSLTRRKSFDNGDVKKQKEKHVRKYTIRTKTGSQVAAGSTTPIHIRLIDDKQQYSEDLRLKQEEDDEHHFLPGAIDEFHVISHKPLGSLHNGSVEIWHSAPAYQGWYCEWLEIIDEQTDEAYCYPVQRWLDKGEDDKRIHITLTTVSNTSCKNLHNTMFELPRTKSNVKQSEYEIRTKTADKSLQGIVGKDTPNVFLKLYENGKETEPVKLEHSKNHKKPFQRHHTDKFELEIPTRTNINKIDRIDIWHDGKKDGWYCDYIEIKNKETSEVKCFSVHKWLDEDDFENRDSSTIRFSIANYQHVSCDKVIRESGGNFENHYYHVRIKTNLSTLSNDANFHIKLFGKQHETEMISLDKSVNENVDESNQRPFERDKIDTFEINTPVKINNLHQIEFYYNFKRGHLCVEWIELIDLSTGDIRCFPLQKMLTSTEDNIVSKLILKDPYTTTCEYAIADNIVLCDSDFSNLKENSQQIQISNRESQYKSNYCVRVKTGKKLRSGTNGWYCEWIELSDLKTGKLFCYEVDRWLNKTMHDGVARISLTEYHTKSCDLLPKESERKRHKKKDLESVTPTLNDDNIRQYGILSAEYKSTYNIVTKTKKGSFFGNKRLGLEADAPIFIRIHDKQGNESEPIQLKVSVMNRDPFESGNKDSFEVGSVKDLQGIDRLELYRDGNKNDRWDCEYIQVTDYKDYHVYCFPVNRLLGVEEENQTKHVILDEYQLDEPCDELSKKQQKHNISTTATRSMLMDAHPAFFSVGAPETQSAVMSELKTTYHLQTKTGKKGMLGLSHTGTNANVFVKVHDQNGKVSEPMKLINDHKHHNSFEKGNTDDFDIGSMSKLSGIKALELYHDGSDGRERGRRAETLDIDRIQEEYSEIVQGNTEG</sequence>
<evidence type="ECO:0000313" key="4">
    <source>
        <dbReference type="EMBL" id="CAF0969036.1"/>
    </source>
</evidence>
<dbReference type="SUPFAM" id="SSF49723">
    <property type="entry name" value="Lipase/lipooxygenase domain (PLAT/LH2 domain)"/>
    <property type="match status" value="9"/>
</dbReference>
<dbReference type="Proteomes" id="UP000677228">
    <property type="component" value="Unassembled WGS sequence"/>
</dbReference>
<gene>
    <name evidence="4" type="ORF">OVA965_LOCUS13001</name>
    <name evidence="5" type="ORF">TMI583_LOCUS13003</name>
</gene>
<dbReference type="InterPro" id="IPR052970">
    <property type="entry name" value="Inner_ear_hair_cell_LOXHD"/>
</dbReference>
<feature type="domain" description="PLAT" evidence="3">
    <location>
        <begin position="63"/>
        <end position="184"/>
    </location>
</feature>
<dbReference type="EMBL" id="CAJNOK010005337">
    <property type="protein sequence ID" value="CAF0969036.1"/>
    <property type="molecule type" value="Genomic_DNA"/>
</dbReference>
<reference evidence="5" key="1">
    <citation type="submission" date="2021-02" db="EMBL/GenBank/DDBJ databases">
        <authorList>
            <person name="Nowell W R."/>
        </authorList>
    </citation>
    <scope>NUCLEOTIDE SEQUENCE</scope>
</reference>
<evidence type="ECO:0000313" key="6">
    <source>
        <dbReference type="Proteomes" id="UP000682733"/>
    </source>
</evidence>
<dbReference type="PROSITE" id="PS50095">
    <property type="entry name" value="PLAT"/>
    <property type="match status" value="9"/>
</dbReference>
<comment type="caution">
    <text evidence="1">Lacks conserved residue(s) required for the propagation of feature annotation.</text>
</comment>
<comment type="caution">
    <text evidence="5">The sequence shown here is derived from an EMBL/GenBank/DDBJ whole genome shotgun (WGS) entry which is preliminary data.</text>
</comment>